<evidence type="ECO:0000313" key="1">
    <source>
        <dbReference type="EMBL" id="SNS53058.1"/>
    </source>
</evidence>
<proteinExistence type="predicted"/>
<name>A0A239F996_EKHLU</name>
<sequence length="184" mass="21845">MSNWSYFNFVELPEEVKQAYKIRSKNRLDCISYFSPDETLRGYTFFVNFKGMLYMNKSQPRSFVNADIKRQTDLALINSVKGNSYNISSIYIDIPDRIDIGYGWPSNKKMLGSKGEKPNPLFAFKNDLYIFIMNQERSQIELIVIPEMRHLWLSFYQRFLNDDFCIELDELRERATALFSYSNR</sequence>
<dbReference type="Proteomes" id="UP000198393">
    <property type="component" value="Unassembled WGS sequence"/>
</dbReference>
<keyword evidence="2" id="KW-1185">Reference proteome</keyword>
<reference evidence="1 2" key="1">
    <citation type="submission" date="2017-06" db="EMBL/GenBank/DDBJ databases">
        <authorList>
            <person name="Kim H.J."/>
            <person name="Triplett B.A."/>
        </authorList>
    </citation>
    <scope>NUCLEOTIDE SEQUENCE [LARGE SCALE GENOMIC DNA]</scope>
    <source>
        <strain evidence="1 2">DSM 19307</strain>
    </source>
</reference>
<gene>
    <name evidence="1" type="ORF">SAMN05421640_0541</name>
</gene>
<dbReference type="EMBL" id="FZPD01000001">
    <property type="protein sequence ID" value="SNS53058.1"/>
    <property type="molecule type" value="Genomic_DNA"/>
</dbReference>
<dbReference type="RefSeq" id="WP_089355300.1">
    <property type="nucleotide sequence ID" value="NZ_FZPD01000001.1"/>
</dbReference>
<protein>
    <submittedName>
        <fullName evidence="1">Uncharacterized protein</fullName>
    </submittedName>
</protein>
<dbReference type="OrthoDB" id="852040at2"/>
<accession>A0A239F996</accession>
<evidence type="ECO:0000313" key="2">
    <source>
        <dbReference type="Proteomes" id="UP000198393"/>
    </source>
</evidence>
<dbReference type="AlphaFoldDB" id="A0A239F996"/>
<organism evidence="1 2">
    <name type="scientific">Ekhidna lutea</name>
    <dbReference type="NCBI Taxonomy" id="447679"/>
    <lineage>
        <taxon>Bacteria</taxon>
        <taxon>Pseudomonadati</taxon>
        <taxon>Bacteroidota</taxon>
        <taxon>Cytophagia</taxon>
        <taxon>Cytophagales</taxon>
        <taxon>Reichenbachiellaceae</taxon>
        <taxon>Ekhidna</taxon>
    </lineage>
</organism>